<dbReference type="AlphaFoldDB" id="A0A9P0IHQ2"/>
<accession>A0A9P0IHQ2</accession>
<organism evidence="1 2">
    <name type="scientific">Spodoptera littoralis</name>
    <name type="common">Egyptian cotton leafworm</name>
    <dbReference type="NCBI Taxonomy" id="7109"/>
    <lineage>
        <taxon>Eukaryota</taxon>
        <taxon>Metazoa</taxon>
        <taxon>Ecdysozoa</taxon>
        <taxon>Arthropoda</taxon>
        <taxon>Hexapoda</taxon>
        <taxon>Insecta</taxon>
        <taxon>Pterygota</taxon>
        <taxon>Neoptera</taxon>
        <taxon>Endopterygota</taxon>
        <taxon>Lepidoptera</taxon>
        <taxon>Glossata</taxon>
        <taxon>Ditrysia</taxon>
        <taxon>Noctuoidea</taxon>
        <taxon>Noctuidae</taxon>
        <taxon>Amphipyrinae</taxon>
        <taxon>Spodoptera</taxon>
    </lineage>
</organism>
<evidence type="ECO:0000313" key="2">
    <source>
        <dbReference type="Proteomes" id="UP001153321"/>
    </source>
</evidence>
<reference evidence="1" key="1">
    <citation type="submission" date="2022-02" db="EMBL/GenBank/DDBJ databases">
        <authorList>
            <person name="King R."/>
        </authorList>
    </citation>
    <scope>NUCLEOTIDE SEQUENCE</scope>
</reference>
<evidence type="ECO:0000313" key="1">
    <source>
        <dbReference type="EMBL" id="CAH1647536.1"/>
    </source>
</evidence>
<gene>
    <name evidence="1" type="ORF">SPLIT_LOCUS12887</name>
</gene>
<proteinExistence type="predicted"/>
<dbReference type="EMBL" id="LR824562">
    <property type="protein sequence ID" value="CAH1647536.1"/>
    <property type="molecule type" value="Genomic_DNA"/>
</dbReference>
<name>A0A9P0IHQ2_SPOLI</name>
<sequence>MRFESDEIVADDDGFVEVRKGKKRLPRRLSEKNAENEQEHNKEFENTEKIIVSVTSKEILPKQFGLAKKLRAENIDNILKITYKNPYKVLIEFEDKTNAQKLVNCESFHGLGYRCLFTNERILCYGVVKNIDLDIEDKEFQDSLECEHQVVSVRRLKRLTDTGGWINSETVRICLRSVFTPICLYIYGYRFKVEPYTFPVTQCSACWRYAHPLKICPTKNNLCPKCGKEHANCETKEYKCLNCKGAHMALDKSCPIFLKEKANIMCQENCTYGKALCQFI</sequence>
<keyword evidence="2" id="KW-1185">Reference proteome</keyword>
<protein>
    <submittedName>
        <fullName evidence="1">Uncharacterized protein</fullName>
    </submittedName>
</protein>
<dbReference type="Proteomes" id="UP001153321">
    <property type="component" value="Chromosome Z"/>
</dbReference>